<sequence length="58" mass="6263">MRAVTHIPPTKPPSRAHKLAQEARNCLSIAVGQKDSDFAADLIDEAIRLAARARELAA</sequence>
<accession>A0A9X2HN35</accession>
<gene>
    <name evidence="1" type="ORF">M9978_02970</name>
</gene>
<dbReference type="EMBL" id="JAMLDX010000002">
    <property type="protein sequence ID" value="MCP3729380.1"/>
    <property type="molecule type" value="Genomic_DNA"/>
</dbReference>
<evidence type="ECO:0000313" key="2">
    <source>
        <dbReference type="Proteomes" id="UP001139451"/>
    </source>
</evidence>
<comment type="caution">
    <text evidence="1">The sequence shown here is derived from an EMBL/GenBank/DDBJ whole genome shotgun (WGS) entry which is preliminary data.</text>
</comment>
<proteinExistence type="predicted"/>
<organism evidence="1 2">
    <name type="scientific">Sphingomonas tagetis</name>
    <dbReference type="NCBI Taxonomy" id="2949092"/>
    <lineage>
        <taxon>Bacteria</taxon>
        <taxon>Pseudomonadati</taxon>
        <taxon>Pseudomonadota</taxon>
        <taxon>Alphaproteobacteria</taxon>
        <taxon>Sphingomonadales</taxon>
        <taxon>Sphingomonadaceae</taxon>
        <taxon>Sphingomonas</taxon>
    </lineage>
</organism>
<keyword evidence="2" id="KW-1185">Reference proteome</keyword>
<reference evidence="1" key="1">
    <citation type="submission" date="2022-05" db="EMBL/GenBank/DDBJ databases">
        <title>Sphingomonas sp. strain MG17 Genome sequencing and assembly.</title>
        <authorList>
            <person name="Kim I."/>
        </authorList>
    </citation>
    <scope>NUCLEOTIDE SEQUENCE</scope>
    <source>
        <strain evidence="1">MG17</strain>
    </source>
</reference>
<dbReference type="Proteomes" id="UP001139451">
    <property type="component" value="Unassembled WGS sequence"/>
</dbReference>
<dbReference type="RefSeq" id="WP_254291372.1">
    <property type="nucleotide sequence ID" value="NZ_JAMLDX010000002.1"/>
</dbReference>
<name>A0A9X2HN35_9SPHN</name>
<evidence type="ECO:0000313" key="1">
    <source>
        <dbReference type="EMBL" id="MCP3729380.1"/>
    </source>
</evidence>
<dbReference type="AlphaFoldDB" id="A0A9X2HN35"/>
<protein>
    <submittedName>
        <fullName evidence="1">Uncharacterized protein</fullName>
    </submittedName>
</protein>